<dbReference type="SMART" id="SM00671">
    <property type="entry name" value="SEL1"/>
    <property type="match status" value="4"/>
</dbReference>
<feature type="signal peptide" evidence="1">
    <location>
        <begin position="1"/>
        <end position="23"/>
    </location>
</feature>
<dbReference type="PROSITE" id="PS50208">
    <property type="entry name" value="CASPASE_P20"/>
    <property type="match status" value="1"/>
</dbReference>
<dbReference type="InterPro" id="IPR001309">
    <property type="entry name" value="Pept_C14_p20"/>
</dbReference>
<keyword evidence="4" id="KW-1185">Reference proteome</keyword>
<comment type="caution">
    <text evidence="3">The sequence shown here is derived from an EMBL/GenBank/DDBJ whole genome shotgun (WGS) entry which is preliminary data.</text>
</comment>
<accession>A0ABV7DH70</accession>
<evidence type="ECO:0000313" key="3">
    <source>
        <dbReference type="EMBL" id="MFC3074216.1"/>
    </source>
</evidence>
<evidence type="ECO:0000256" key="1">
    <source>
        <dbReference type="SAM" id="SignalP"/>
    </source>
</evidence>
<dbReference type="InterPro" id="IPR011990">
    <property type="entry name" value="TPR-like_helical_dom_sf"/>
</dbReference>
<gene>
    <name evidence="3" type="ORF">ACFOHH_13985</name>
</gene>
<dbReference type="Gene3D" id="3.40.50.1460">
    <property type="match status" value="1"/>
</dbReference>
<feature type="domain" description="Caspase family p20" evidence="2">
    <location>
        <begin position="62"/>
        <end position="191"/>
    </location>
</feature>
<evidence type="ECO:0000313" key="4">
    <source>
        <dbReference type="Proteomes" id="UP001595377"/>
    </source>
</evidence>
<dbReference type="SUPFAM" id="SSF52129">
    <property type="entry name" value="Caspase-like"/>
    <property type="match status" value="1"/>
</dbReference>
<reference evidence="4" key="1">
    <citation type="journal article" date="2019" name="Int. J. Syst. Evol. Microbiol.">
        <title>The Global Catalogue of Microorganisms (GCM) 10K type strain sequencing project: providing services to taxonomists for standard genome sequencing and annotation.</title>
        <authorList>
            <consortium name="The Broad Institute Genomics Platform"/>
            <consortium name="The Broad Institute Genome Sequencing Center for Infectious Disease"/>
            <person name="Wu L."/>
            <person name="Ma J."/>
        </authorList>
    </citation>
    <scope>NUCLEOTIDE SEQUENCE [LARGE SCALE GENOMIC DNA]</scope>
    <source>
        <strain evidence="4">KCTC 52677</strain>
    </source>
</reference>
<dbReference type="PANTHER" id="PTHR22576:SF37">
    <property type="entry name" value="MUCOSA-ASSOCIATED LYMPHOID TISSUE LYMPHOMA TRANSLOCATION PROTEIN 1"/>
    <property type="match status" value="1"/>
</dbReference>
<evidence type="ECO:0000259" key="2">
    <source>
        <dbReference type="PROSITE" id="PS50208"/>
    </source>
</evidence>
<dbReference type="SUPFAM" id="SSF81901">
    <property type="entry name" value="HCP-like"/>
    <property type="match status" value="1"/>
</dbReference>
<sequence length="533" mass="56004">MLPSRRCIAAATAAFLVAGAAIAQETGDPAAGGDGTRGLAGIKTAVNGVTAGEALVSPVVSARRMALVVGMASYASISPLRNTAADARAVGAMLERLDFAVDLAIDVPFAQLKETIAAFSRRSETADIALVYYAGHGVEAAGENYLIPIDIKVDDPAKIPEQAVSLATVLASVEHARKLRIVILDSCRNNPFPASRGLAAASGGIAPAVTLGGDGLSPPDPAQGMLVIYAAEGGKVALDGDGDNSPFATALLETLPTPNVEIGLVFRQVRDRVMALTANRQQPHFYGSLSGAPFFLAGEDEAIAGIADKAGQWQALKPEQAVQLTALADEGNTRAMIGLGYMALSPDSTRFQPDKAFEFFRKAAEAGDAEAMFELGKLYEKGIGTGQDVAEALELYRKAADLGFADAINDLGFLHYQGAEGLARDPRKAIELFVRAADLRHPQAMFNVAALIDDGLVPGKTPQDAADYLYAALRSGVEDVLEQLTTRPTMFKPETRRALQAALQRNNFYAGAIDGQIGAGTQRSMRIAFGQTE</sequence>
<name>A0ABV7DH70_9HYPH</name>
<dbReference type="Pfam" id="PF08238">
    <property type="entry name" value="Sel1"/>
    <property type="match status" value="4"/>
</dbReference>
<keyword evidence="1" id="KW-0732">Signal</keyword>
<protein>
    <submittedName>
        <fullName evidence="3">Caspase family protein</fullName>
    </submittedName>
</protein>
<dbReference type="EMBL" id="JBHRSP010000022">
    <property type="protein sequence ID" value="MFC3074216.1"/>
    <property type="molecule type" value="Genomic_DNA"/>
</dbReference>
<dbReference type="InterPro" id="IPR006597">
    <property type="entry name" value="Sel1-like"/>
</dbReference>
<proteinExistence type="predicted"/>
<dbReference type="Gene3D" id="1.25.40.10">
    <property type="entry name" value="Tetratricopeptide repeat domain"/>
    <property type="match status" value="1"/>
</dbReference>
<dbReference type="Pfam" id="PF00656">
    <property type="entry name" value="Peptidase_C14"/>
    <property type="match status" value="1"/>
</dbReference>
<dbReference type="Proteomes" id="UP001595377">
    <property type="component" value="Unassembled WGS sequence"/>
</dbReference>
<organism evidence="3 4">
    <name type="scientific">Shinella pollutisoli</name>
    <dbReference type="NCBI Taxonomy" id="2250594"/>
    <lineage>
        <taxon>Bacteria</taxon>
        <taxon>Pseudomonadati</taxon>
        <taxon>Pseudomonadota</taxon>
        <taxon>Alphaproteobacteria</taxon>
        <taxon>Hyphomicrobiales</taxon>
        <taxon>Rhizobiaceae</taxon>
        <taxon>Shinella</taxon>
    </lineage>
</organism>
<feature type="chain" id="PRO_5045887738" evidence="1">
    <location>
        <begin position="24"/>
        <end position="533"/>
    </location>
</feature>
<dbReference type="InterPro" id="IPR052039">
    <property type="entry name" value="Caspase-related_regulators"/>
</dbReference>
<dbReference type="PANTHER" id="PTHR22576">
    <property type="entry name" value="MUCOSA ASSOCIATED LYMPHOID TISSUE LYMPHOMA TRANSLOCATION PROTEIN 1/PARACASPASE"/>
    <property type="match status" value="1"/>
</dbReference>
<dbReference type="InterPro" id="IPR011600">
    <property type="entry name" value="Pept_C14_caspase"/>
</dbReference>
<dbReference type="RefSeq" id="WP_257316828.1">
    <property type="nucleotide sequence ID" value="NZ_JANFDG010000023.1"/>
</dbReference>
<dbReference type="InterPro" id="IPR029030">
    <property type="entry name" value="Caspase-like_dom_sf"/>
</dbReference>